<protein>
    <submittedName>
        <fullName evidence="1">Putative secreted protein</fullName>
    </submittedName>
</protein>
<accession>A0A2M4DHP9</accession>
<organism evidence="1">
    <name type="scientific">Anopheles darlingi</name>
    <name type="common">Mosquito</name>
    <dbReference type="NCBI Taxonomy" id="43151"/>
    <lineage>
        <taxon>Eukaryota</taxon>
        <taxon>Metazoa</taxon>
        <taxon>Ecdysozoa</taxon>
        <taxon>Arthropoda</taxon>
        <taxon>Hexapoda</taxon>
        <taxon>Insecta</taxon>
        <taxon>Pterygota</taxon>
        <taxon>Neoptera</taxon>
        <taxon>Endopterygota</taxon>
        <taxon>Diptera</taxon>
        <taxon>Nematocera</taxon>
        <taxon>Culicoidea</taxon>
        <taxon>Culicidae</taxon>
        <taxon>Anophelinae</taxon>
        <taxon>Anopheles</taxon>
    </lineage>
</organism>
<dbReference type="AlphaFoldDB" id="A0A2M4DHP9"/>
<reference evidence="1" key="1">
    <citation type="submission" date="2018-01" db="EMBL/GenBank/DDBJ databases">
        <title>An insight into the sialome of Amazonian anophelines.</title>
        <authorList>
            <person name="Ribeiro J.M."/>
            <person name="Scarpassa V."/>
            <person name="Calvo E."/>
        </authorList>
    </citation>
    <scope>NUCLEOTIDE SEQUENCE</scope>
</reference>
<name>A0A2M4DHP9_ANODA</name>
<proteinExistence type="predicted"/>
<dbReference type="EMBL" id="GGFL01012877">
    <property type="protein sequence ID" value="MBW77055.1"/>
    <property type="molecule type" value="Transcribed_RNA"/>
</dbReference>
<sequence length="102" mass="11120">MRPVIGSISPLSVIVCVTVVLAPAIRGSFGSTLYVSPVIGSRILYRYNVFGAMSRIRPVSASRSTVLTSTSSGRPRSSFFVRMKMRMMTNRPVFGSTLPTFV</sequence>
<evidence type="ECO:0000313" key="1">
    <source>
        <dbReference type="EMBL" id="MBW77055.1"/>
    </source>
</evidence>